<dbReference type="PROSITE" id="PS50932">
    <property type="entry name" value="HTH_LACI_2"/>
    <property type="match status" value="1"/>
</dbReference>
<dbReference type="EMBL" id="JAATJL010000001">
    <property type="protein sequence ID" value="NJC23966.1"/>
    <property type="molecule type" value="Genomic_DNA"/>
</dbReference>
<evidence type="ECO:0000259" key="4">
    <source>
        <dbReference type="PROSITE" id="PS50932"/>
    </source>
</evidence>
<dbReference type="Proteomes" id="UP000547458">
    <property type="component" value="Unassembled WGS sequence"/>
</dbReference>
<evidence type="ECO:0000259" key="5">
    <source>
        <dbReference type="PROSITE" id="PS50943"/>
    </source>
</evidence>
<keyword evidence="1" id="KW-0805">Transcription regulation</keyword>
<evidence type="ECO:0000256" key="2">
    <source>
        <dbReference type="ARBA" id="ARBA00023125"/>
    </source>
</evidence>
<dbReference type="InterPro" id="IPR010982">
    <property type="entry name" value="Lambda_DNA-bd_dom_sf"/>
</dbReference>
<accession>A0A846RYB8</accession>
<dbReference type="CDD" id="cd06267">
    <property type="entry name" value="PBP1_LacI_sugar_binding-like"/>
    <property type="match status" value="1"/>
</dbReference>
<protein>
    <submittedName>
        <fullName evidence="6">LacI family transcriptional regulator</fullName>
    </submittedName>
</protein>
<dbReference type="PANTHER" id="PTHR30146:SF109">
    <property type="entry name" value="HTH-TYPE TRANSCRIPTIONAL REGULATOR GALS"/>
    <property type="match status" value="1"/>
</dbReference>
<name>A0A846RYB8_9MICC</name>
<dbReference type="SUPFAM" id="SSF47413">
    <property type="entry name" value="lambda repressor-like DNA-binding domains"/>
    <property type="match status" value="1"/>
</dbReference>
<dbReference type="Pfam" id="PF13377">
    <property type="entry name" value="Peripla_BP_3"/>
    <property type="match status" value="1"/>
</dbReference>
<dbReference type="InterPro" id="IPR046335">
    <property type="entry name" value="LacI/GalR-like_sensor"/>
</dbReference>
<dbReference type="Gene3D" id="3.40.50.2300">
    <property type="match status" value="2"/>
</dbReference>
<evidence type="ECO:0000256" key="3">
    <source>
        <dbReference type="ARBA" id="ARBA00023163"/>
    </source>
</evidence>
<proteinExistence type="predicted"/>
<sequence length="339" mass="36639">MTTDASRSRPAPTLEMVAALAGVSRSTVSRVVNDAPNVDPDIVKSVQKAITTLNYIPNRAARSLASRRTNSVAVVVPESTSKVFADPFFATLVEGVAQTLVETKYTLNLIVSSEARPEKTRSYLLGGNVDGALVVSHHSGDHSWTRINDSLPVVFAGRPFRGESDSFYVEVDNQAAAERATQHLVEQGRTAIATIAGPQDMYAGIDRLRGWEAALHSARLNTSLVEFGDFTESSGRKAMRRLLDRGEKIDALFTANDQMAAGAYAVLAERNIRIPGEIAVVGFDDDSFATSVTPTLTTVHHPIVEMGHRMAEILLSLIEGNPAERVTRLPTSLVIRDSA</sequence>
<keyword evidence="2" id="KW-0238">DNA-binding</keyword>
<dbReference type="AlphaFoldDB" id="A0A846RYB8"/>
<dbReference type="SUPFAM" id="SSF53822">
    <property type="entry name" value="Periplasmic binding protein-like I"/>
    <property type="match status" value="1"/>
</dbReference>
<dbReference type="InterPro" id="IPR028082">
    <property type="entry name" value="Peripla_BP_I"/>
</dbReference>
<dbReference type="InterPro" id="IPR000843">
    <property type="entry name" value="HTH_LacI"/>
</dbReference>
<keyword evidence="7" id="KW-1185">Reference proteome</keyword>
<dbReference type="PROSITE" id="PS50943">
    <property type="entry name" value="HTH_CROC1"/>
    <property type="match status" value="1"/>
</dbReference>
<dbReference type="Gene3D" id="1.10.260.40">
    <property type="entry name" value="lambda repressor-like DNA-binding domains"/>
    <property type="match status" value="1"/>
</dbReference>
<evidence type="ECO:0000256" key="1">
    <source>
        <dbReference type="ARBA" id="ARBA00023015"/>
    </source>
</evidence>
<feature type="domain" description="HTH cro/C1-type" evidence="5">
    <location>
        <begin position="13"/>
        <end position="56"/>
    </location>
</feature>
<dbReference type="SMART" id="SM00354">
    <property type="entry name" value="HTH_LACI"/>
    <property type="match status" value="1"/>
</dbReference>
<dbReference type="GO" id="GO:0000976">
    <property type="term" value="F:transcription cis-regulatory region binding"/>
    <property type="evidence" value="ECO:0007669"/>
    <property type="project" value="TreeGrafter"/>
</dbReference>
<comment type="caution">
    <text evidence="6">The sequence shown here is derived from an EMBL/GenBank/DDBJ whole genome shotgun (WGS) entry which is preliminary data.</text>
</comment>
<dbReference type="Pfam" id="PF00356">
    <property type="entry name" value="LacI"/>
    <property type="match status" value="1"/>
</dbReference>
<dbReference type="CDD" id="cd01392">
    <property type="entry name" value="HTH_LacI"/>
    <property type="match status" value="1"/>
</dbReference>
<evidence type="ECO:0000313" key="6">
    <source>
        <dbReference type="EMBL" id="NJC23966.1"/>
    </source>
</evidence>
<evidence type="ECO:0000313" key="7">
    <source>
        <dbReference type="Proteomes" id="UP000547458"/>
    </source>
</evidence>
<dbReference type="GO" id="GO:0003700">
    <property type="term" value="F:DNA-binding transcription factor activity"/>
    <property type="evidence" value="ECO:0007669"/>
    <property type="project" value="TreeGrafter"/>
</dbReference>
<feature type="domain" description="HTH lacI-type" evidence="4">
    <location>
        <begin position="12"/>
        <end position="66"/>
    </location>
</feature>
<organism evidence="6 7">
    <name type="scientific">Arthrobacter pigmenti</name>
    <dbReference type="NCBI Taxonomy" id="271432"/>
    <lineage>
        <taxon>Bacteria</taxon>
        <taxon>Bacillati</taxon>
        <taxon>Actinomycetota</taxon>
        <taxon>Actinomycetes</taxon>
        <taxon>Micrococcales</taxon>
        <taxon>Micrococcaceae</taxon>
        <taxon>Arthrobacter</taxon>
    </lineage>
</organism>
<dbReference type="PANTHER" id="PTHR30146">
    <property type="entry name" value="LACI-RELATED TRANSCRIPTIONAL REPRESSOR"/>
    <property type="match status" value="1"/>
</dbReference>
<reference evidence="6 7" key="1">
    <citation type="submission" date="2020-03" db="EMBL/GenBank/DDBJ databases">
        <title>Sequencing the genomes of 1000 actinobacteria strains.</title>
        <authorList>
            <person name="Klenk H.-P."/>
        </authorList>
    </citation>
    <scope>NUCLEOTIDE SEQUENCE [LARGE SCALE GENOMIC DNA]</scope>
    <source>
        <strain evidence="6 7">DSM 16403</strain>
    </source>
</reference>
<keyword evidence="3" id="KW-0804">Transcription</keyword>
<dbReference type="InterPro" id="IPR001387">
    <property type="entry name" value="Cro/C1-type_HTH"/>
</dbReference>
<gene>
    <name evidence="6" type="ORF">BJ994_003042</name>
</gene>